<dbReference type="Proteomes" id="UP000823886">
    <property type="component" value="Unassembled WGS sequence"/>
</dbReference>
<proteinExistence type="predicted"/>
<evidence type="ECO:0000256" key="3">
    <source>
        <dbReference type="ARBA" id="ARBA00022692"/>
    </source>
</evidence>
<feature type="domain" description="ABC3 transporter permease C-terminal" evidence="7">
    <location>
        <begin position="64"/>
        <end position="183"/>
    </location>
</feature>
<dbReference type="AlphaFoldDB" id="A0A9D2TCL9"/>
<evidence type="ECO:0000259" key="7">
    <source>
        <dbReference type="Pfam" id="PF02687"/>
    </source>
</evidence>
<feature type="transmembrane region" description="Helical" evidence="6">
    <location>
        <begin position="202"/>
        <end position="219"/>
    </location>
</feature>
<dbReference type="EMBL" id="DWVZ01000224">
    <property type="protein sequence ID" value="HJC64989.1"/>
    <property type="molecule type" value="Genomic_DNA"/>
</dbReference>
<sequence length="747" mass="85569">MLFIKILLRNTRRSVKDYLVYMVTLALCAALFYAFLSITSRYYQPDIGAEFDISVLGDGMKLTVCMITLLLLFLIRYVNRFMLLRRQKEFGLQTVMGLELSVTARLFFGEIFLMGMAAVAAGIFLGTLLSQFITAMLMNTYGKSYEITMTLFPDTVLLTLAFFAAAFLGMSFLQMRSIRKMKPIDMLYEDRKNEGSFKKSRWHRAAVALYLVSCLWMASKGIRNLYFYYDSRHPLPVRVMYWGNLLVPGLLFLCSVLFLAAKRKLSEGLLGFLLAGSVTAAAFASQIPSMNMKYYLNMGRGMENQYMMFVLFDLVFAVSILFFFLSSLLTVLKNRCPKLKYHQENLFFFGQILSKLKTSYKTMTLTCLTLMFAIGLFVIEPLLSGWAMGYLKMRVPYDIQMFSNYPKTRTIEELSAELSQVDYTFLETLLEEKGITEYDSCFFYTSFPQKSDFDRRIKYDFPVTAMSLSDFNRLLNMRGTKPVQLQEGTFAVQWAARTEESTIREFTEEHQTLATDGGVLTLAEDGILREELGEYIYNSYVDALYIVPDAVFEKLIPCSVNGMIKTKEPIAYAAARELEVCFLERFSEDAGEGLRCGIRLSTVETNEVLWSMFILRAGLTYAAVVLFVICFTILSLQQLFEAGAYQRRFLLLYKLGVERKRRSRLILMQMGIWFGLPVLTALLGVLAFVWYLFQTYASEIRAYIGFAELAGQIGVTLAVLAVLLLCYFVSTWLLFKRSVERGISREN</sequence>
<feature type="transmembrane region" description="Helical" evidence="6">
    <location>
        <begin position="268"/>
        <end position="287"/>
    </location>
</feature>
<keyword evidence="3 6" id="KW-0812">Transmembrane</keyword>
<keyword evidence="4 6" id="KW-1133">Transmembrane helix</keyword>
<feature type="transmembrane region" description="Helical" evidence="6">
    <location>
        <begin position="365"/>
        <end position="391"/>
    </location>
</feature>
<evidence type="ECO:0000256" key="5">
    <source>
        <dbReference type="ARBA" id="ARBA00023136"/>
    </source>
</evidence>
<evidence type="ECO:0000313" key="9">
    <source>
        <dbReference type="Proteomes" id="UP000823886"/>
    </source>
</evidence>
<keyword evidence="5 6" id="KW-0472">Membrane</keyword>
<protein>
    <submittedName>
        <fullName evidence="8">ABC transporter permease</fullName>
    </submittedName>
</protein>
<feature type="transmembrane region" description="Helical" evidence="6">
    <location>
        <begin position="713"/>
        <end position="735"/>
    </location>
</feature>
<reference evidence="8" key="1">
    <citation type="journal article" date="2021" name="PeerJ">
        <title>Extensive microbial diversity within the chicken gut microbiome revealed by metagenomics and culture.</title>
        <authorList>
            <person name="Gilroy R."/>
            <person name="Ravi A."/>
            <person name="Getino M."/>
            <person name="Pursley I."/>
            <person name="Horton D.L."/>
            <person name="Alikhan N.F."/>
            <person name="Baker D."/>
            <person name="Gharbi K."/>
            <person name="Hall N."/>
            <person name="Watson M."/>
            <person name="Adriaenssens E.M."/>
            <person name="Foster-Nyarko E."/>
            <person name="Jarju S."/>
            <person name="Secka A."/>
            <person name="Antonio M."/>
            <person name="Oren A."/>
            <person name="Chaudhuri R.R."/>
            <person name="La Ragione R."/>
            <person name="Hildebrand F."/>
            <person name="Pallen M.J."/>
        </authorList>
    </citation>
    <scope>NUCLEOTIDE SEQUENCE</scope>
    <source>
        <strain evidence="8">ChiBcec2-3848</strain>
    </source>
</reference>
<evidence type="ECO:0000256" key="2">
    <source>
        <dbReference type="ARBA" id="ARBA00022475"/>
    </source>
</evidence>
<feature type="transmembrane region" description="Helical" evidence="6">
    <location>
        <begin position="665"/>
        <end position="693"/>
    </location>
</feature>
<keyword evidence="2" id="KW-1003">Cell membrane</keyword>
<feature type="transmembrane region" description="Helical" evidence="6">
    <location>
        <begin position="18"/>
        <end position="39"/>
    </location>
</feature>
<dbReference type="InterPro" id="IPR003838">
    <property type="entry name" value="ABC3_permease_C"/>
</dbReference>
<evidence type="ECO:0000313" key="8">
    <source>
        <dbReference type="EMBL" id="HJC64989.1"/>
    </source>
</evidence>
<name>A0A9D2TCL9_9FIRM</name>
<feature type="transmembrane region" description="Helical" evidence="6">
    <location>
        <begin position="155"/>
        <end position="173"/>
    </location>
</feature>
<accession>A0A9D2TCL9</accession>
<dbReference type="PANTHER" id="PTHR46795:SF3">
    <property type="entry name" value="ABC TRANSPORTER PERMEASE"/>
    <property type="match status" value="1"/>
</dbReference>
<feature type="transmembrane region" description="Helical" evidence="6">
    <location>
        <begin position="307"/>
        <end position="332"/>
    </location>
</feature>
<feature type="transmembrane region" description="Helical" evidence="6">
    <location>
        <begin position="621"/>
        <end position="644"/>
    </location>
</feature>
<dbReference type="InterPro" id="IPR052536">
    <property type="entry name" value="ABC-4_Integral_Memb_Prot"/>
</dbReference>
<reference evidence="8" key="2">
    <citation type="submission" date="2021-04" db="EMBL/GenBank/DDBJ databases">
        <authorList>
            <person name="Gilroy R."/>
        </authorList>
    </citation>
    <scope>NUCLEOTIDE SEQUENCE</scope>
    <source>
        <strain evidence="8">ChiBcec2-3848</strain>
    </source>
</reference>
<dbReference type="PANTHER" id="PTHR46795">
    <property type="entry name" value="ABC TRANSPORTER PERMEASE-RELATED-RELATED"/>
    <property type="match status" value="1"/>
</dbReference>
<comment type="subcellular location">
    <subcellularLocation>
        <location evidence="1">Cell membrane</location>
        <topology evidence="1">Multi-pass membrane protein</topology>
    </subcellularLocation>
</comment>
<evidence type="ECO:0000256" key="1">
    <source>
        <dbReference type="ARBA" id="ARBA00004651"/>
    </source>
</evidence>
<comment type="caution">
    <text evidence="8">The sequence shown here is derived from an EMBL/GenBank/DDBJ whole genome shotgun (WGS) entry which is preliminary data.</text>
</comment>
<evidence type="ECO:0000256" key="6">
    <source>
        <dbReference type="SAM" id="Phobius"/>
    </source>
</evidence>
<organism evidence="8 9">
    <name type="scientific">Candidatus Blautia merdavium</name>
    <dbReference type="NCBI Taxonomy" id="2838494"/>
    <lineage>
        <taxon>Bacteria</taxon>
        <taxon>Bacillati</taxon>
        <taxon>Bacillota</taxon>
        <taxon>Clostridia</taxon>
        <taxon>Lachnospirales</taxon>
        <taxon>Lachnospiraceae</taxon>
        <taxon>Blautia</taxon>
    </lineage>
</organism>
<feature type="transmembrane region" description="Helical" evidence="6">
    <location>
        <begin position="111"/>
        <end position="135"/>
    </location>
</feature>
<dbReference type="Pfam" id="PF02687">
    <property type="entry name" value="FtsX"/>
    <property type="match status" value="1"/>
</dbReference>
<dbReference type="GO" id="GO:0005886">
    <property type="term" value="C:plasma membrane"/>
    <property type="evidence" value="ECO:0007669"/>
    <property type="project" value="UniProtKB-SubCell"/>
</dbReference>
<feature type="transmembrane region" description="Helical" evidence="6">
    <location>
        <begin position="59"/>
        <end position="78"/>
    </location>
</feature>
<gene>
    <name evidence="8" type="ORF">H9753_15455</name>
</gene>
<feature type="transmembrane region" description="Helical" evidence="6">
    <location>
        <begin position="239"/>
        <end position="261"/>
    </location>
</feature>
<evidence type="ECO:0000256" key="4">
    <source>
        <dbReference type="ARBA" id="ARBA00022989"/>
    </source>
</evidence>